<accession>A0A1S6QG24</accession>
<keyword evidence="10 17" id="KW-0100">Branched-chain amino acid biosynthesis</keyword>
<proteinExistence type="inferred from homology"/>
<evidence type="ECO:0000256" key="2">
    <source>
        <dbReference type="ARBA" id="ARBA00004824"/>
    </source>
</evidence>
<keyword evidence="8 17" id="KW-0808">Transferase</keyword>
<comment type="catalytic activity">
    <reaction evidence="13 17">
        <text>L-leucine + 2-oxoglutarate = 4-methyl-2-oxopentanoate + L-glutamate</text>
        <dbReference type="Rhea" id="RHEA:18321"/>
        <dbReference type="ChEBI" id="CHEBI:16810"/>
        <dbReference type="ChEBI" id="CHEBI:17865"/>
        <dbReference type="ChEBI" id="CHEBI:29985"/>
        <dbReference type="ChEBI" id="CHEBI:57427"/>
        <dbReference type="EC" id="2.6.1.42"/>
    </reaction>
</comment>
<dbReference type="UniPathway" id="UPA00049">
    <property type="reaction ID" value="UER00062"/>
</dbReference>
<dbReference type="InterPro" id="IPR033939">
    <property type="entry name" value="BCAT_family"/>
</dbReference>
<evidence type="ECO:0000256" key="8">
    <source>
        <dbReference type="ARBA" id="ARBA00022679"/>
    </source>
</evidence>
<dbReference type="OrthoDB" id="9804984at2"/>
<dbReference type="NCBIfam" id="NF009897">
    <property type="entry name" value="PRK13357.1"/>
    <property type="match status" value="1"/>
</dbReference>
<dbReference type="Pfam" id="PF01063">
    <property type="entry name" value="Aminotran_4"/>
    <property type="match status" value="1"/>
</dbReference>
<dbReference type="GO" id="GO:0009098">
    <property type="term" value="P:L-leucine biosynthetic process"/>
    <property type="evidence" value="ECO:0007669"/>
    <property type="project" value="UniProtKB-UniPathway"/>
</dbReference>
<evidence type="ECO:0000256" key="16">
    <source>
        <dbReference type="RuleBase" id="RU004516"/>
    </source>
</evidence>
<evidence type="ECO:0000256" key="9">
    <source>
        <dbReference type="ARBA" id="ARBA00022898"/>
    </source>
</evidence>
<evidence type="ECO:0000256" key="5">
    <source>
        <dbReference type="ARBA" id="ARBA00009320"/>
    </source>
</evidence>
<comment type="catalytic activity">
    <reaction evidence="12 17">
        <text>L-isoleucine + 2-oxoglutarate = (S)-3-methyl-2-oxopentanoate + L-glutamate</text>
        <dbReference type="Rhea" id="RHEA:24801"/>
        <dbReference type="ChEBI" id="CHEBI:16810"/>
        <dbReference type="ChEBI" id="CHEBI:29985"/>
        <dbReference type="ChEBI" id="CHEBI:35146"/>
        <dbReference type="ChEBI" id="CHEBI:58045"/>
        <dbReference type="EC" id="2.6.1.42"/>
    </reaction>
</comment>
<evidence type="ECO:0000256" key="1">
    <source>
        <dbReference type="ARBA" id="ARBA00001933"/>
    </source>
</evidence>
<evidence type="ECO:0000256" key="12">
    <source>
        <dbReference type="ARBA" id="ARBA00048798"/>
    </source>
</evidence>
<evidence type="ECO:0000256" key="13">
    <source>
        <dbReference type="ARBA" id="ARBA00049229"/>
    </source>
</evidence>
<evidence type="ECO:0000256" key="17">
    <source>
        <dbReference type="RuleBase" id="RU004517"/>
    </source>
</evidence>
<keyword evidence="20" id="KW-1185">Reference proteome</keyword>
<dbReference type="CDD" id="cd01557">
    <property type="entry name" value="BCAT_beta_family"/>
    <property type="match status" value="1"/>
</dbReference>
<evidence type="ECO:0000256" key="11">
    <source>
        <dbReference type="ARBA" id="ARBA00048212"/>
    </source>
</evidence>
<dbReference type="UniPathway" id="UPA00047">
    <property type="reaction ID" value="UER00058"/>
</dbReference>
<dbReference type="InterPro" id="IPR043132">
    <property type="entry name" value="BCAT-like_C"/>
</dbReference>
<evidence type="ECO:0000256" key="10">
    <source>
        <dbReference type="ARBA" id="ARBA00023304"/>
    </source>
</evidence>
<dbReference type="GO" id="GO:0052654">
    <property type="term" value="F:L-leucine-2-oxoglutarate transaminase activity"/>
    <property type="evidence" value="ECO:0007669"/>
    <property type="project" value="RHEA"/>
</dbReference>
<organism evidence="19 20">
    <name type="scientific">Lentilactobacillus curieae</name>
    <dbReference type="NCBI Taxonomy" id="1138822"/>
    <lineage>
        <taxon>Bacteria</taxon>
        <taxon>Bacillati</taxon>
        <taxon>Bacillota</taxon>
        <taxon>Bacilli</taxon>
        <taxon>Lactobacillales</taxon>
        <taxon>Lactobacillaceae</taxon>
        <taxon>Lentilactobacillus</taxon>
    </lineage>
</organism>
<comment type="pathway">
    <text evidence="4 18">Amino-acid biosynthesis; L-leucine biosynthesis; L-leucine from 3-methyl-2-oxobutanoate: step 4/4.</text>
</comment>
<evidence type="ECO:0000256" key="7">
    <source>
        <dbReference type="ARBA" id="ARBA00022605"/>
    </source>
</evidence>
<dbReference type="GO" id="GO:0052655">
    <property type="term" value="F:L-valine-2-oxoglutarate transaminase activity"/>
    <property type="evidence" value="ECO:0007669"/>
    <property type="project" value="RHEA"/>
</dbReference>
<dbReference type="GO" id="GO:0009099">
    <property type="term" value="P:L-valine biosynthetic process"/>
    <property type="evidence" value="ECO:0007669"/>
    <property type="project" value="UniProtKB-UniPathway"/>
</dbReference>
<comment type="catalytic activity">
    <reaction evidence="11 17">
        <text>L-valine + 2-oxoglutarate = 3-methyl-2-oxobutanoate + L-glutamate</text>
        <dbReference type="Rhea" id="RHEA:24813"/>
        <dbReference type="ChEBI" id="CHEBI:11851"/>
        <dbReference type="ChEBI" id="CHEBI:16810"/>
        <dbReference type="ChEBI" id="CHEBI:29985"/>
        <dbReference type="ChEBI" id="CHEBI:57762"/>
        <dbReference type="EC" id="2.6.1.42"/>
    </reaction>
</comment>
<dbReference type="Proteomes" id="UP000030361">
    <property type="component" value="Chromosome"/>
</dbReference>
<dbReference type="EC" id="2.6.1.42" evidence="17"/>
<evidence type="ECO:0000256" key="18">
    <source>
        <dbReference type="RuleBase" id="RU004519"/>
    </source>
</evidence>
<dbReference type="InterPro" id="IPR005786">
    <property type="entry name" value="B_amino_transII"/>
</dbReference>
<dbReference type="AlphaFoldDB" id="A0A1S6QG24"/>
<evidence type="ECO:0000256" key="15">
    <source>
        <dbReference type="RuleBase" id="RU004106"/>
    </source>
</evidence>
<feature type="modified residue" description="N6-(pyridoxal phosphate)lysine" evidence="14">
    <location>
        <position position="188"/>
    </location>
</feature>
<evidence type="ECO:0000313" key="19">
    <source>
        <dbReference type="EMBL" id="AQW20564.1"/>
    </source>
</evidence>
<evidence type="ECO:0000313" key="20">
    <source>
        <dbReference type="Proteomes" id="UP000030361"/>
    </source>
</evidence>
<evidence type="ECO:0000256" key="6">
    <source>
        <dbReference type="ARBA" id="ARBA00022576"/>
    </source>
</evidence>
<dbReference type="NCBIfam" id="TIGR01123">
    <property type="entry name" value="ilvE_II"/>
    <property type="match status" value="1"/>
</dbReference>
<dbReference type="SUPFAM" id="SSF56752">
    <property type="entry name" value="D-aminoacid aminotransferase-like PLP-dependent enzymes"/>
    <property type="match status" value="1"/>
</dbReference>
<dbReference type="eggNOG" id="COG0115">
    <property type="taxonomic scope" value="Bacteria"/>
</dbReference>
<dbReference type="RefSeq" id="WP_035168554.1">
    <property type="nucleotide sequence ID" value="NZ_CP018906.1"/>
</dbReference>
<protein>
    <recommendedName>
        <fullName evidence="17">Branched-chain-amino-acid aminotransferase</fullName>
        <ecNumber evidence="17">2.6.1.42</ecNumber>
    </recommendedName>
</protein>
<gene>
    <name evidence="19" type="ORF">PL11_000735</name>
</gene>
<keyword evidence="9 16" id="KW-0663">Pyridoxal phosphate</keyword>
<dbReference type="InterPro" id="IPR043131">
    <property type="entry name" value="BCAT-like_N"/>
</dbReference>
<dbReference type="PIRSF" id="PIRSF006468">
    <property type="entry name" value="BCAT1"/>
    <property type="match status" value="1"/>
</dbReference>
<dbReference type="GO" id="GO:0052656">
    <property type="term" value="F:L-isoleucine-2-oxoglutarate transaminase activity"/>
    <property type="evidence" value="ECO:0007669"/>
    <property type="project" value="RHEA"/>
</dbReference>
<dbReference type="InterPro" id="IPR018300">
    <property type="entry name" value="Aminotrans_IV_CS"/>
</dbReference>
<name>A0A1S6QG24_9LACO</name>
<comment type="similarity">
    <text evidence="5 15">Belongs to the class-IV pyridoxal-phosphate-dependent aminotransferase family.</text>
</comment>
<comment type="pathway">
    <text evidence="3 18">Amino-acid biosynthesis; L-valine biosynthesis; L-valine from pyruvate: step 4/4.</text>
</comment>
<dbReference type="PANTHER" id="PTHR42825:SF2">
    <property type="entry name" value="BRANCHED-CHAIN-AMINO-ACID AMINOTRANSFERASE 3, CHLOROPLASTIC-RELATED"/>
    <property type="match status" value="1"/>
</dbReference>
<reference evidence="19 20" key="1">
    <citation type="journal article" date="2015" name="Genome Announc.">
        <title>Genome Sequence of Lactobacillus curieae CCTCC M 2011381T, a Novel Producer of Gamma-aminobutyric Acid.</title>
        <authorList>
            <person name="Wang Y."/>
            <person name="Wang Y."/>
            <person name="Lang C."/>
            <person name="Wei D."/>
            <person name="Xu P."/>
            <person name="Xie J."/>
        </authorList>
    </citation>
    <scope>NUCLEOTIDE SEQUENCE [LARGE SCALE GENOMIC DNA]</scope>
    <source>
        <strain evidence="19 20">CCTCC M 2011381</strain>
    </source>
</reference>
<dbReference type="FunFam" id="3.30.470.10:FF:000004">
    <property type="entry name" value="Branched-chain-amino-acid aminotransferase"/>
    <property type="match status" value="1"/>
</dbReference>
<dbReference type="GO" id="GO:0009097">
    <property type="term" value="P:isoleucine biosynthetic process"/>
    <property type="evidence" value="ECO:0007669"/>
    <property type="project" value="UniProtKB-UniPathway"/>
</dbReference>
<dbReference type="InterPro" id="IPR036038">
    <property type="entry name" value="Aminotransferase-like"/>
</dbReference>
<evidence type="ECO:0000256" key="4">
    <source>
        <dbReference type="ARBA" id="ARBA00005072"/>
    </source>
</evidence>
<comment type="cofactor">
    <cofactor evidence="1 16">
        <name>pyridoxal 5'-phosphate</name>
        <dbReference type="ChEBI" id="CHEBI:597326"/>
    </cofactor>
</comment>
<dbReference type="PANTHER" id="PTHR42825">
    <property type="entry name" value="AMINO ACID AMINOTRANSFERASE"/>
    <property type="match status" value="1"/>
</dbReference>
<dbReference type="Gene3D" id="3.30.470.10">
    <property type="match status" value="1"/>
</dbReference>
<comment type="pathway">
    <text evidence="2 18">Amino-acid biosynthesis; L-isoleucine biosynthesis; L-isoleucine from 2-oxobutanoate: step 4/4.</text>
</comment>
<dbReference type="PROSITE" id="PS00770">
    <property type="entry name" value="AA_TRANSFER_CLASS_4"/>
    <property type="match status" value="1"/>
</dbReference>
<dbReference type="FunFam" id="3.20.10.10:FF:000006">
    <property type="entry name" value="Branched-chain amino acid aminotransferase"/>
    <property type="match status" value="1"/>
</dbReference>
<dbReference type="KEGG" id="lcu:PL11_000735"/>
<dbReference type="InterPro" id="IPR001544">
    <property type="entry name" value="Aminotrans_IV"/>
</dbReference>
<sequence>MAKAQPASEIDWENLGFNYMDLPYRFLAHYQDGKWDDGELSEDSTLHISEGSTALHYGQADFEGLKAYRTKDGSIQLFRPDQNAKRMHNSCERLLMPPFPEDKFVDAVKSVVKANADYVPPYGTGGTLYLRPLMIGVGGNIGVHPATEYIFTIFAMPVGAYYKGGMTPTKYVTSDYDRAAHHGTGQAKVGGNYAASLLPGDQAHKDGYSDVIYLDPVNHQTLEEVGSANFFGITKDDEFITPKSPSILPSITKFSLLWLAENRLGLKATQGVVDIDDLDKFKEAGACGTAAVISPIGSLTHNGKKHVFYSETEVGPLTKKLYDELTGIQFGDVEAPEGWIQKVEV</sequence>
<evidence type="ECO:0000256" key="14">
    <source>
        <dbReference type="PIRSR" id="PIRSR006468-1"/>
    </source>
</evidence>
<keyword evidence="7 17" id="KW-0028">Amino-acid biosynthesis</keyword>
<keyword evidence="6 17" id="KW-0032">Aminotransferase</keyword>
<dbReference type="EMBL" id="CP018906">
    <property type="protein sequence ID" value="AQW20564.1"/>
    <property type="molecule type" value="Genomic_DNA"/>
</dbReference>
<evidence type="ECO:0000256" key="3">
    <source>
        <dbReference type="ARBA" id="ARBA00004931"/>
    </source>
</evidence>
<dbReference type="Gene3D" id="3.20.10.10">
    <property type="entry name" value="D-amino Acid Aminotransferase, subunit A, domain 2"/>
    <property type="match status" value="1"/>
</dbReference>
<dbReference type="UniPathway" id="UPA00048">
    <property type="reaction ID" value="UER00073"/>
</dbReference>